<dbReference type="InterPro" id="IPR011008">
    <property type="entry name" value="Dimeric_a/b-barrel"/>
</dbReference>
<dbReference type="PROSITE" id="PS51725">
    <property type="entry name" value="ABM"/>
    <property type="match status" value="1"/>
</dbReference>
<dbReference type="RefSeq" id="WP_020493259.1">
    <property type="nucleotide sequence ID" value="NZ_CP140924.1"/>
</dbReference>
<dbReference type="InterPro" id="IPR050744">
    <property type="entry name" value="AI-2_Isomerase_LsrG"/>
</dbReference>
<dbReference type="Pfam" id="PF03992">
    <property type="entry name" value="ABM"/>
    <property type="match status" value="1"/>
</dbReference>
<feature type="domain" description="ABM" evidence="2">
    <location>
        <begin position="42"/>
        <end position="132"/>
    </location>
</feature>
<protein>
    <recommendedName>
        <fullName evidence="2">ABM domain-containing protein</fullName>
    </recommendedName>
</protein>
<dbReference type="PROSITE" id="PS51257">
    <property type="entry name" value="PROKAR_LIPOPROTEIN"/>
    <property type="match status" value="1"/>
</dbReference>
<feature type="chain" id="PRO_5021488358" description="ABM domain-containing protein" evidence="1">
    <location>
        <begin position="33"/>
        <end position="146"/>
    </location>
</feature>
<reference evidence="3" key="1">
    <citation type="submission" date="2019-06" db="EMBL/GenBank/DDBJ databases">
        <authorList>
            <person name="Le Quere A."/>
            <person name="Colella S."/>
        </authorList>
    </citation>
    <scope>NUCLEOTIDE SEQUENCE</scope>
    <source>
        <strain evidence="3">EmedicaeMD41</strain>
    </source>
</reference>
<dbReference type="Proteomes" id="UP000507954">
    <property type="component" value="Unassembled WGS sequence"/>
</dbReference>
<feature type="signal peptide" evidence="1">
    <location>
        <begin position="1"/>
        <end position="32"/>
    </location>
</feature>
<sequence length="146" mass="16337">MNRNECSLRFVLSKLWVGVVVALLACEATASAQGAVEIEAPIVRIFEFVVVSDDLEAFMVAGRKNVQTSVRDEPGVLSMHCVADKSDPTKLYVVEVYEDEDAYRSHVESAHFRDFINAIKGKVISRRVIETNPKMVGSKQFAWTEQ</sequence>
<proteinExistence type="predicted"/>
<evidence type="ECO:0000256" key="1">
    <source>
        <dbReference type="SAM" id="SignalP"/>
    </source>
</evidence>
<dbReference type="Gene3D" id="3.30.70.100">
    <property type="match status" value="1"/>
</dbReference>
<gene>
    <name evidence="3" type="ORF">EMEDMD4_100038</name>
</gene>
<dbReference type="AlphaFoldDB" id="A0A508WTS4"/>
<name>A0A508WTS4_9HYPH</name>
<dbReference type="PANTHER" id="PTHR33336:SF3">
    <property type="entry name" value="ABM DOMAIN-CONTAINING PROTEIN"/>
    <property type="match status" value="1"/>
</dbReference>
<keyword evidence="1" id="KW-0732">Signal</keyword>
<evidence type="ECO:0000313" key="3">
    <source>
        <dbReference type="EMBL" id="VTZ59051.1"/>
    </source>
</evidence>
<dbReference type="EMBL" id="CABFNB010000002">
    <property type="protein sequence ID" value="VTZ59051.1"/>
    <property type="molecule type" value="Genomic_DNA"/>
</dbReference>
<dbReference type="SUPFAM" id="SSF54909">
    <property type="entry name" value="Dimeric alpha+beta barrel"/>
    <property type="match status" value="1"/>
</dbReference>
<organism evidence="3">
    <name type="scientific">Sinorhizobium medicae</name>
    <dbReference type="NCBI Taxonomy" id="110321"/>
    <lineage>
        <taxon>Bacteria</taxon>
        <taxon>Pseudomonadati</taxon>
        <taxon>Pseudomonadota</taxon>
        <taxon>Alphaproteobacteria</taxon>
        <taxon>Hyphomicrobiales</taxon>
        <taxon>Rhizobiaceae</taxon>
        <taxon>Sinorhizobium/Ensifer group</taxon>
        <taxon>Sinorhizobium</taxon>
    </lineage>
</organism>
<dbReference type="PANTHER" id="PTHR33336">
    <property type="entry name" value="QUINOL MONOOXYGENASE YGIN-RELATED"/>
    <property type="match status" value="1"/>
</dbReference>
<dbReference type="GO" id="GO:0003824">
    <property type="term" value="F:catalytic activity"/>
    <property type="evidence" value="ECO:0007669"/>
    <property type="project" value="TreeGrafter"/>
</dbReference>
<evidence type="ECO:0000259" key="2">
    <source>
        <dbReference type="PROSITE" id="PS51725"/>
    </source>
</evidence>
<accession>A0A508WTS4</accession>
<dbReference type="InterPro" id="IPR007138">
    <property type="entry name" value="ABM_dom"/>
</dbReference>